<dbReference type="AlphaFoldDB" id="A0A1E1F4J3"/>
<protein>
    <submittedName>
        <fullName evidence="1">Uncharacterized protein</fullName>
    </submittedName>
</protein>
<accession>A0A1E1F4J3</accession>
<dbReference type="EMBL" id="AP017655">
    <property type="protein sequence ID" value="BAV65435.1"/>
    <property type="molecule type" value="Genomic_DNA"/>
</dbReference>
<keyword evidence="2" id="KW-1185">Reference proteome</keyword>
<evidence type="ECO:0000313" key="1">
    <source>
        <dbReference type="EMBL" id="BAV65435.1"/>
    </source>
</evidence>
<sequence>MTRAQERLAALSRWLDKSSASYPSPVSAREPKRNWFGRPIPHPIEMVVVGRYAEILPWDFATLPTSDFDRQALPLFVSHEQAEPLNLPPVADLSPPAGQGRAADRLQMIVGKMEDGARTRPALAPWRADEGWQDRLCAIVGIPSPDMSLTDAVDAAGASNVNLDAFPLLVVPTWHLTAKERASLRLPFIPS</sequence>
<dbReference type="OrthoDB" id="9964497at2"/>
<reference evidence="1 2" key="1">
    <citation type="submission" date="2016-10" db="EMBL/GenBank/DDBJ databases">
        <title>Complete Genome Sequence of the Nonylphenol-Degrading Bacterium Sphingobium cloacae JCM 10874T.</title>
        <authorList>
            <person name="Ootsuka M."/>
            <person name="Nishizawa T."/>
            <person name="Ohta H."/>
        </authorList>
    </citation>
    <scope>NUCLEOTIDE SEQUENCE [LARGE SCALE GENOMIC DNA]</scope>
    <source>
        <strain evidence="1 2">JCM 10874</strain>
    </source>
</reference>
<dbReference type="KEGG" id="sclo:SCLO_1023950"/>
<gene>
    <name evidence="1" type="ORF">SCLO_1023950</name>
</gene>
<proteinExistence type="predicted"/>
<dbReference type="Proteomes" id="UP000218272">
    <property type="component" value="Chromosome SCLO_1"/>
</dbReference>
<evidence type="ECO:0000313" key="2">
    <source>
        <dbReference type="Proteomes" id="UP000218272"/>
    </source>
</evidence>
<dbReference type="RefSeq" id="WP_123905514.1">
    <property type="nucleotide sequence ID" value="NZ_AP017655.1"/>
</dbReference>
<organism evidence="1 2">
    <name type="scientific">Sphingobium cloacae</name>
    <dbReference type="NCBI Taxonomy" id="120107"/>
    <lineage>
        <taxon>Bacteria</taxon>
        <taxon>Pseudomonadati</taxon>
        <taxon>Pseudomonadota</taxon>
        <taxon>Alphaproteobacteria</taxon>
        <taxon>Sphingomonadales</taxon>
        <taxon>Sphingomonadaceae</taxon>
        <taxon>Sphingobium</taxon>
    </lineage>
</organism>
<name>A0A1E1F4J3_9SPHN</name>